<keyword evidence="1" id="KW-0472">Membrane</keyword>
<protein>
    <recommendedName>
        <fullName evidence="2">ER-bound oxygenase mpaB/mpaB'/Rubber oxygenase catalytic domain-containing protein</fullName>
    </recommendedName>
</protein>
<dbReference type="EMBL" id="CP059669">
    <property type="protein sequence ID" value="QRW24663.1"/>
    <property type="molecule type" value="Genomic_DNA"/>
</dbReference>
<dbReference type="AlphaFoldDB" id="A0A8H8P4T7"/>
<sequence>MGLYLAHCPYHIEYPIEITPRPWPWLRVRKRDYNSTKNESSFDAAAQQPRSSEMTSLVFYGNLTALAYLVIVHILRYRRIRSIVAKYPPLQGTDGKSTSDYCMTPAEAQKIIWTSSLYDHPMLVEKALEFALFKTYGIESISKLLLKTGQLSKDINASRRYRTRLQTAILIQTWVHVPITGPGSGVEELPKGADPRGAIALARTNWLHSKYTISNDDYLYTLSLFIMEPAKWIEKYEWRGLTLLERQAYFVFWSEIGRRMGINNIPGTLEALVEWCEEYEQTNMVPSQTSKTVAELTTALLLYHVPPFARGFGKQAVAALCPERLNRAIMVPEPPVWVIKSVDAVLNLRKLFIRHLCLPRSSPQCYVPFDTTGLGAPGVCPAGVSVCPVSGKQSPNGGPVYRLHPFYANNDPWYIGSPSALGQILANILTVLGIRNPRATPGPQFKPEGYRTEELGPSSFEKSGREEVLANAEAIYGGKITGPWSFQ</sequence>
<evidence type="ECO:0000313" key="3">
    <source>
        <dbReference type="EMBL" id="QRW24663.1"/>
    </source>
</evidence>
<dbReference type="Pfam" id="PF09995">
    <property type="entry name" value="MPAB_Lcp_cat"/>
    <property type="match status" value="1"/>
</dbReference>
<name>A0A8H8P4T7_9AGAM</name>
<dbReference type="GeneID" id="67033853"/>
<feature type="transmembrane region" description="Helical" evidence="1">
    <location>
        <begin position="57"/>
        <end position="77"/>
    </location>
</feature>
<feature type="domain" description="ER-bound oxygenase mpaB/mpaB'/Rubber oxygenase catalytic" evidence="2">
    <location>
        <begin position="213"/>
        <end position="332"/>
    </location>
</feature>
<evidence type="ECO:0000313" key="4">
    <source>
        <dbReference type="Proteomes" id="UP000650533"/>
    </source>
</evidence>
<dbReference type="PANTHER" id="PTHR36124">
    <property type="match status" value="1"/>
</dbReference>
<dbReference type="PANTHER" id="PTHR36124:SF1">
    <property type="entry name" value="ER-BOUND OXYGENASE MPAB_MPAB'_RUBBER OXYGENASE CATALYTIC DOMAIN-CONTAINING PROTEIN"/>
    <property type="match status" value="1"/>
</dbReference>
<reference evidence="3" key="1">
    <citation type="submission" date="2020-05" db="EMBL/GenBank/DDBJ databases">
        <title>Evolutionary and genomic comparisons of hybrid uninucleate and nonhybrid Rhizoctonia fungi.</title>
        <authorList>
            <person name="Li C."/>
            <person name="Chen X."/>
        </authorList>
    </citation>
    <scope>NUCLEOTIDE SEQUENCE</scope>
    <source>
        <strain evidence="3">AG-1 IA</strain>
    </source>
</reference>
<dbReference type="KEGG" id="rsx:RhiXN_11575"/>
<dbReference type="InterPro" id="IPR018713">
    <property type="entry name" value="MPAB/Lcp_cat_dom"/>
</dbReference>
<evidence type="ECO:0000256" key="1">
    <source>
        <dbReference type="SAM" id="Phobius"/>
    </source>
</evidence>
<evidence type="ECO:0000259" key="2">
    <source>
        <dbReference type="Pfam" id="PF09995"/>
    </source>
</evidence>
<accession>A0A8H8P4T7</accession>
<keyword evidence="1" id="KW-1133">Transmembrane helix</keyword>
<keyword evidence="1" id="KW-0812">Transmembrane</keyword>
<organism evidence="3 4">
    <name type="scientific">Rhizoctonia solani</name>
    <dbReference type="NCBI Taxonomy" id="456999"/>
    <lineage>
        <taxon>Eukaryota</taxon>
        <taxon>Fungi</taxon>
        <taxon>Dikarya</taxon>
        <taxon>Basidiomycota</taxon>
        <taxon>Agaricomycotina</taxon>
        <taxon>Agaricomycetes</taxon>
        <taxon>Cantharellales</taxon>
        <taxon>Ceratobasidiaceae</taxon>
        <taxon>Rhizoctonia</taxon>
    </lineage>
</organism>
<dbReference type="RefSeq" id="XP_043184900.1">
    <property type="nucleotide sequence ID" value="XM_043331390.1"/>
</dbReference>
<dbReference type="GO" id="GO:0016491">
    <property type="term" value="F:oxidoreductase activity"/>
    <property type="evidence" value="ECO:0007669"/>
    <property type="project" value="InterPro"/>
</dbReference>
<dbReference type="InterPro" id="IPR046366">
    <property type="entry name" value="MPAB"/>
</dbReference>
<proteinExistence type="predicted"/>
<dbReference type="Proteomes" id="UP000650533">
    <property type="component" value="Chromosome 12"/>
</dbReference>
<gene>
    <name evidence="3" type="ORF">RhiXN_11575</name>
</gene>